<name>A0A6M3J5X8_9ZZZZ</name>
<dbReference type="Gene3D" id="2.40.30.180">
    <property type="entry name" value="Ubiquitin-activating enzyme E1, FCCH domain"/>
    <property type="match status" value="1"/>
</dbReference>
<dbReference type="AlphaFoldDB" id="A0A6M3J5X8"/>
<evidence type="ECO:0000313" key="1">
    <source>
        <dbReference type="EMBL" id="QJA65459.1"/>
    </source>
</evidence>
<proteinExistence type="predicted"/>
<organism evidence="1">
    <name type="scientific">viral metagenome</name>
    <dbReference type="NCBI Taxonomy" id="1070528"/>
    <lineage>
        <taxon>unclassified sequences</taxon>
        <taxon>metagenomes</taxon>
        <taxon>organismal metagenomes</taxon>
    </lineage>
</organism>
<dbReference type="InterPro" id="IPR042302">
    <property type="entry name" value="E1_FCCH_sf"/>
</dbReference>
<accession>A0A6M3J5X8</accession>
<gene>
    <name evidence="1" type="ORF">MM415B00395_0005</name>
</gene>
<protein>
    <submittedName>
        <fullName evidence="1">Putative tail protein</fullName>
    </submittedName>
</protein>
<sequence>MIIPLLVRRRGTILIDTFTGAGPLSGHSPDTGPSNFYSASGVTWELDGAGNLINTPTLGSTLITDGSFAATTKATAKTVVGITKANPGVVTFAAGHGYLNGHVIYFFGLTEMTELNGGYFKLRNNAGNTFELSSQPIGTWDTASHDTSGYGSAETTGGACVQRVTLTSWTVSNAEWAPGVNGSGSLTGTADCSSVGGTNISQSVLEIGRWYQSIYTLNRTSGSCYAQMGSLVLGTKSVDGTYTEYGIAEGSTNFIIRALPLLGSISTVSVKKLTDSELSERHDMGFSQGYFQQTLASIPVGALVGVDLLWNAAGTDGLRAYINRATGTGVLRAQIAGVWQTALIDTAITYSAGKNLVVLFDGQYVYLFYNNALVGTRQDISALTTITSNTYWGNFSTDSSTTISAVTAKPLSYGADLFDPGVYAIGIGGWVKYGNNTVTNDAGEIKITYVDSAPGAYLDLKDSKDLSADLVVGGIYCLEGTARVNEGSVNTAIYNGSQNVGTTTVTSLTPVRFRIFSIEKSLYGSQIILAGMGGTEIIWLGGNMTLRKVQ</sequence>
<reference evidence="1" key="1">
    <citation type="submission" date="2020-03" db="EMBL/GenBank/DDBJ databases">
        <title>The deep terrestrial virosphere.</title>
        <authorList>
            <person name="Holmfeldt K."/>
            <person name="Nilsson E."/>
            <person name="Simone D."/>
            <person name="Lopez-Fernandez M."/>
            <person name="Wu X."/>
            <person name="de Brujin I."/>
            <person name="Lundin D."/>
            <person name="Andersson A."/>
            <person name="Bertilsson S."/>
            <person name="Dopson M."/>
        </authorList>
    </citation>
    <scope>NUCLEOTIDE SEQUENCE</scope>
    <source>
        <strain evidence="1">MM415B00395</strain>
    </source>
</reference>
<dbReference type="EMBL" id="MT141539">
    <property type="protein sequence ID" value="QJA65459.1"/>
    <property type="molecule type" value="Genomic_DNA"/>
</dbReference>